<evidence type="ECO:0000259" key="1">
    <source>
        <dbReference type="Pfam" id="PF12697"/>
    </source>
</evidence>
<reference evidence="2 3" key="1">
    <citation type="submission" date="2019-11" db="EMBL/GenBank/DDBJ databases">
        <title>Venatorbacter sp. nov. a predator of Campylobacter and other Gram-negative bacteria.</title>
        <authorList>
            <person name="Saeedi A."/>
            <person name="Cummings N.J."/>
            <person name="Connerton I.F."/>
            <person name="Connerton P.L."/>
        </authorList>
    </citation>
    <scope>NUCLEOTIDE SEQUENCE [LARGE SCALE GENOMIC DNA]</scope>
    <source>
        <strain evidence="2">XL5</strain>
    </source>
</reference>
<evidence type="ECO:0000313" key="3">
    <source>
        <dbReference type="Proteomes" id="UP000596074"/>
    </source>
</evidence>
<dbReference type="KEGG" id="vcw:GJQ55_06520"/>
<dbReference type="InterPro" id="IPR050266">
    <property type="entry name" value="AB_hydrolase_sf"/>
</dbReference>
<dbReference type="InterPro" id="IPR000073">
    <property type="entry name" value="AB_hydrolase_1"/>
</dbReference>
<sequence>MEKHPLNFRSDHCDQHAVVLTNPAATTERRLVLLHGAGVAGELSWTYVANYLTGWREILIPDLAGMGRSRFLSAPAAGVAPYAQQLDELTGALDWQEFDVAGYSFGGIVAEHWLRSRPFNGLCFLLEPAMLYAADAYVLLNKAQLYQQVAEQIVVNPADSVPYVRFLDSVSPARNRQDKTEQLTIARLQANALGFAQALAAVSTALQQQPDYYLNWVSPWAGAGFVGSLSEPAMHERHRQLAAASRNWQFEVVDGADHSLVFTRPRAIAAVMNRCLAER</sequence>
<dbReference type="PANTHER" id="PTHR43798">
    <property type="entry name" value="MONOACYLGLYCEROL LIPASE"/>
    <property type="match status" value="1"/>
</dbReference>
<name>A0A9X7YPL9_9GAMM</name>
<organism evidence="2 3">
    <name type="scientific">Venatoribacter cucullus</name>
    <dbReference type="NCBI Taxonomy" id="2661630"/>
    <lineage>
        <taxon>Bacteria</taxon>
        <taxon>Pseudomonadati</taxon>
        <taxon>Pseudomonadota</taxon>
        <taxon>Gammaproteobacteria</taxon>
        <taxon>Oceanospirillales</taxon>
        <taxon>Oceanospirillaceae</taxon>
        <taxon>Venatoribacter</taxon>
    </lineage>
</organism>
<dbReference type="AlphaFoldDB" id="A0A9X7YPL9"/>
<dbReference type="PANTHER" id="PTHR43798:SF33">
    <property type="entry name" value="HYDROLASE, PUTATIVE (AFU_ORTHOLOGUE AFUA_2G14860)-RELATED"/>
    <property type="match status" value="1"/>
</dbReference>
<evidence type="ECO:0000313" key="2">
    <source>
        <dbReference type="EMBL" id="QQD24147.1"/>
    </source>
</evidence>
<protein>
    <submittedName>
        <fullName evidence="2">Alpha/beta fold hydrolase</fullName>
    </submittedName>
</protein>
<dbReference type="EMBL" id="CP046056">
    <property type="protein sequence ID" value="QQD24147.1"/>
    <property type="molecule type" value="Genomic_DNA"/>
</dbReference>
<dbReference type="SUPFAM" id="SSF53474">
    <property type="entry name" value="alpha/beta-Hydrolases"/>
    <property type="match status" value="1"/>
</dbReference>
<keyword evidence="2" id="KW-0378">Hydrolase</keyword>
<dbReference type="Pfam" id="PF12697">
    <property type="entry name" value="Abhydrolase_6"/>
    <property type="match status" value="1"/>
</dbReference>
<proteinExistence type="predicted"/>
<gene>
    <name evidence="2" type="ORF">GJQ55_06520</name>
</gene>
<dbReference type="RefSeq" id="WP_228346705.1">
    <property type="nucleotide sequence ID" value="NZ_CP046056.1"/>
</dbReference>
<dbReference type="Proteomes" id="UP000596074">
    <property type="component" value="Chromosome"/>
</dbReference>
<feature type="domain" description="AB hydrolase-1" evidence="1">
    <location>
        <begin position="31"/>
        <end position="270"/>
    </location>
</feature>
<dbReference type="InterPro" id="IPR029058">
    <property type="entry name" value="AB_hydrolase_fold"/>
</dbReference>
<dbReference type="Gene3D" id="3.40.50.1820">
    <property type="entry name" value="alpha/beta hydrolase"/>
    <property type="match status" value="1"/>
</dbReference>
<dbReference type="GO" id="GO:0016787">
    <property type="term" value="F:hydrolase activity"/>
    <property type="evidence" value="ECO:0007669"/>
    <property type="project" value="UniProtKB-KW"/>
</dbReference>
<accession>A0A9X7YPL9</accession>
<dbReference type="GO" id="GO:0016020">
    <property type="term" value="C:membrane"/>
    <property type="evidence" value="ECO:0007669"/>
    <property type="project" value="TreeGrafter"/>
</dbReference>
<keyword evidence="3" id="KW-1185">Reference proteome</keyword>